<organism evidence="2 3">
    <name type="scientific">Rhododendron simsii</name>
    <name type="common">Sims's rhododendron</name>
    <dbReference type="NCBI Taxonomy" id="118357"/>
    <lineage>
        <taxon>Eukaryota</taxon>
        <taxon>Viridiplantae</taxon>
        <taxon>Streptophyta</taxon>
        <taxon>Embryophyta</taxon>
        <taxon>Tracheophyta</taxon>
        <taxon>Spermatophyta</taxon>
        <taxon>Magnoliopsida</taxon>
        <taxon>eudicotyledons</taxon>
        <taxon>Gunneridae</taxon>
        <taxon>Pentapetalae</taxon>
        <taxon>asterids</taxon>
        <taxon>Ericales</taxon>
        <taxon>Ericaceae</taxon>
        <taxon>Ericoideae</taxon>
        <taxon>Rhodoreae</taxon>
        <taxon>Rhododendron</taxon>
    </lineage>
</organism>
<dbReference type="AlphaFoldDB" id="A0A834H8Y1"/>
<dbReference type="EMBL" id="WJXA01000002">
    <property type="protein sequence ID" value="KAF7150001.1"/>
    <property type="molecule type" value="Genomic_DNA"/>
</dbReference>
<keyword evidence="3" id="KW-1185">Reference proteome</keyword>
<feature type="region of interest" description="Disordered" evidence="1">
    <location>
        <begin position="1"/>
        <end position="88"/>
    </location>
</feature>
<evidence type="ECO:0000313" key="2">
    <source>
        <dbReference type="EMBL" id="KAF7150001.1"/>
    </source>
</evidence>
<name>A0A834H8Y1_RHOSS</name>
<accession>A0A834H8Y1</accession>
<comment type="caution">
    <text evidence="2">The sequence shown here is derived from an EMBL/GenBank/DDBJ whole genome shotgun (WGS) entry which is preliminary data.</text>
</comment>
<sequence>MQKEVENSPNKLLSSFMVNSVKEEEDSLGRELNANVSEQQVANADQTANMSNPSQREASGGLPDESTSMEDTSAQASPHAVQDLTVDE</sequence>
<evidence type="ECO:0000313" key="3">
    <source>
        <dbReference type="Proteomes" id="UP000626092"/>
    </source>
</evidence>
<reference evidence="2" key="1">
    <citation type="submission" date="2019-11" db="EMBL/GenBank/DDBJ databases">
        <authorList>
            <person name="Liu Y."/>
            <person name="Hou J."/>
            <person name="Li T.-Q."/>
            <person name="Guan C.-H."/>
            <person name="Wu X."/>
            <person name="Wu H.-Z."/>
            <person name="Ling F."/>
            <person name="Zhang R."/>
            <person name="Shi X.-G."/>
            <person name="Ren J.-P."/>
            <person name="Chen E.-F."/>
            <person name="Sun J.-M."/>
        </authorList>
    </citation>
    <scope>NUCLEOTIDE SEQUENCE</scope>
    <source>
        <strain evidence="2">Adult_tree_wgs_1</strain>
        <tissue evidence="2">Leaves</tissue>
    </source>
</reference>
<feature type="compositionally biased region" description="Polar residues" evidence="1">
    <location>
        <begin position="34"/>
        <end position="57"/>
    </location>
</feature>
<feature type="compositionally biased region" description="Polar residues" evidence="1">
    <location>
        <begin position="65"/>
        <end position="76"/>
    </location>
</feature>
<dbReference type="Proteomes" id="UP000626092">
    <property type="component" value="Unassembled WGS sequence"/>
</dbReference>
<feature type="compositionally biased region" description="Polar residues" evidence="1">
    <location>
        <begin position="7"/>
        <end position="18"/>
    </location>
</feature>
<proteinExistence type="predicted"/>
<gene>
    <name evidence="2" type="ORF">RHSIM_Rhsim02G0153900</name>
</gene>
<evidence type="ECO:0000256" key="1">
    <source>
        <dbReference type="SAM" id="MobiDB-lite"/>
    </source>
</evidence>
<protein>
    <submittedName>
        <fullName evidence="2">Uncharacterized protein</fullName>
    </submittedName>
</protein>